<feature type="chain" id="PRO_5032595770" description="Secreted protein" evidence="1">
    <location>
        <begin position="17"/>
        <end position="103"/>
    </location>
</feature>
<evidence type="ECO:0000313" key="2">
    <source>
        <dbReference type="EMBL" id="KAF9410663.1"/>
    </source>
</evidence>
<sequence length="103" mass="11558">MLCPTLFLATLALVSCDVSHLLETTTTPSRHRTLTCSHTLLVATLAMLIGRTQKSVTAVVLLKIKNGRSSENPRRFINFWPRTRTVRFLVHATWCGRCECVTS</sequence>
<name>A0A835G928_SPOEX</name>
<gene>
    <name evidence="2" type="ORF">HW555_010323</name>
</gene>
<dbReference type="Proteomes" id="UP000648187">
    <property type="component" value="Unassembled WGS sequence"/>
</dbReference>
<reference evidence="2" key="1">
    <citation type="submission" date="2020-08" db="EMBL/GenBank/DDBJ databases">
        <title>Spodoptera exigua strain:BAW_Kor-Di-RS1 Genome sequencing and assembly.</title>
        <authorList>
            <person name="Kim J."/>
            <person name="Nam H.Y."/>
            <person name="Kwon M."/>
            <person name="Choi J.H."/>
            <person name="Cho S.R."/>
            <person name="Kim G.-H."/>
        </authorList>
    </citation>
    <scope>NUCLEOTIDE SEQUENCE</scope>
    <source>
        <strain evidence="2">BAW_Kor-Di-RS1</strain>
        <tissue evidence="2">Whole-body</tissue>
    </source>
</reference>
<organism evidence="2 3">
    <name type="scientific">Spodoptera exigua</name>
    <name type="common">Beet armyworm</name>
    <name type="synonym">Noctua fulgens</name>
    <dbReference type="NCBI Taxonomy" id="7107"/>
    <lineage>
        <taxon>Eukaryota</taxon>
        <taxon>Metazoa</taxon>
        <taxon>Ecdysozoa</taxon>
        <taxon>Arthropoda</taxon>
        <taxon>Hexapoda</taxon>
        <taxon>Insecta</taxon>
        <taxon>Pterygota</taxon>
        <taxon>Neoptera</taxon>
        <taxon>Endopterygota</taxon>
        <taxon>Lepidoptera</taxon>
        <taxon>Glossata</taxon>
        <taxon>Ditrysia</taxon>
        <taxon>Noctuoidea</taxon>
        <taxon>Noctuidae</taxon>
        <taxon>Amphipyrinae</taxon>
        <taxon>Spodoptera</taxon>
    </lineage>
</organism>
<evidence type="ECO:0000256" key="1">
    <source>
        <dbReference type="SAM" id="SignalP"/>
    </source>
</evidence>
<proteinExistence type="predicted"/>
<keyword evidence="1" id="KW-0732">Signal</keyword>
<evidence type="ECO:0008006" key="4">
    <source>
        <dbReference type="Google" id="ProtNLM"/>
    </source>
</evidence>
<dbReference type="EMBL" id="JACKWZ010000253">
    <property type="protein sequence ID" value="KAF9410663.1"/>
    <property type="molecule type" value="Genomic_DNA"/>
</dbReference>
<protein>
    <recommendedName>
        <fullName evidence="4">Secreted protein</fullName>
    </recommendedName>
</protein>
<dbReference type="AlphaFoldDB" id="A0A835G928"/>
<keyword evidence="3" id="KW-1185">Reference proteome</keyword>
<accession>A0A835G928</accession>
<feature type="signal peptide" evidence="1">
    <location>
        <begin position="1"/>
        <end position="16"/>
    </location>
</feature>
<evidence type="ECO:0000313" key="3">
    <source>
        <dbReference type="Proteomes" id="UP000648187"/>
    </source>
</evidence>
<comment type="caution">
    <text evidence="2">The sequence shown here is derived from an EMBL/GenBank/DDBJ whole genome shotgun (WGS) entry which is preliminary data.</text>
</comment>